<dbReference type="OrthoDB" id="6375767at2759"/>
<dbReference type="SMART" id="SM00262">
    <property type="entry name" value="GEL"/>
    <property type="match status" value="1"/>
</dbReference>
<feature type="compositionally biased region" description="Pro residues" evidence="2">
    <location>
        <begin position="329"/>
        <end position="341"/>
    </location>
</feature>
<dbReference type="InterPro" id="IPR029006">
    <property type="entry name" value="ADF-H/Gelsolin-like_dom_sf"/>
</dbReference>
<feature type="region of interest" description="Disordered" evidence="2">
    <location>
        <begin position="1"/>
        <end position="288"/>
    </location>
</feature>
<feature type="compositionally biased region" description="Basic and acidic residues" evidence="2">
    <location>
        <begin position="221"/>
        <end position="230"/>
    </location>
</feature>
<dbReference type="Pfam" id="PF25480">
    <property type="entry name" value="DUF7904"/>
    <property type="match status" value="1"/>
</dbReference>
<evidence type="ECO:0000313" key="5">
    <source>
        <dbReference type="Proteomes" id="UP000016930"/>
    </source>
</evidence>
<protein>
    <recommendedName>
        <fullName evidence="3">DUF7904 domain-containing protein</fullName>
    </recommendedName>
</protein>
<sequence>MSPTKPAITTPSLARPILPAPRHSLGPQLPASTNTSAAFLRAPPPKDPTPSISRLQGRGFVQSMVRATSELSTQSPSSPPPPERKEPIVKKQASVLDRWPAGHAGSSPSPPIIAPKPIVRSKTVQPTVSSPGVASPTPFTAHLTGRPIASLAPSSSSHVVKRPVSTSESPRKDEPALGSASTMISYIKPVKTGDRPRTVSPPPRTQAESPEVDELGMMRSRGADAGRASRELGAAGKPLSHPTKDRAKKPRKAKTTPGTSRTSASGNGHAASSVDRGLPDSPAKAGSLPQLTELKVTYASTPDAINFLQKPIALQSPPAQAERDDWSNPPSPVKPFVPRKPAPAVDVKSVSPSPPTSVSADAVPKAPPKAPPKLGISTSPTVPSKPSELKSPTTPLRHPRIPSTGNRATVMDVAQAFSELSPRDEPSTENVGYPVSRSPQSPSKDTEAEDEIPALANVKDMVASWGPRNPAPGRPQIEKRKSSYDRYSAVALPPLQEEKSPAPTPAGTLVRGAVSPALAQELQSAQATEVRAPAEEERPTVPSPLVTPVVELTVDPSIEPQNILGDFPSAATEDDALHFKIADEPLPPVDVDALLKAERPSYKPNPDINTISVDVLSVLGNTTSTVSRDPHIFYDTETLAIVHRAKSKSSGLVATTVWAWRGKQSKAGEREERKLQELARRYGTSLIDVRQYCEPLELISVLGGRLVTRQGSRAHWTAENTTMHLVRSSSGATYIDELELSIRNLCSGFSYCLSILDTLYVWHGCGSTDSERREAHTYAQSLARDPSSVVELVEGESDNDEMFWMILGEGDYAKADYWRWRPHALAIDPRLWSVDLQKGNEHIFPVPSLAVLPTIYDGVYVIDCIWEFFVLVGSQARNKRSDIKLAVHTAKIMSKKTASWRPFAPTVHVVILPSQIPTDLRLTFRDLDETQLNCGIIPDHMNILTDSEAQAQLSKTAWDKSALQDRTMLPLGIDSSDLD</sequence>
<evidence type="ECO:0000256" key="1">
    <source>
        <dbReference type="ARBA" id="ARBA00022737"/>
    </source>
</evidence>
<evidence type="ECO:0000313" key="4">
    <source>
        <dbReference type="EMBL" id="EMD32044.1"/>
    </source>
</evidence>
<evidence type="ECO:0000256" key="2">
    <source>
        <dbReference type="SAM" id="MobiDB-lite"/>
    </source>
</evidence>
<feature type="compositionally biased region" description="Polar residues" evidence="2">
    <location>
        <begin position="376"/>
        <end position="394"/>
    </location>
</feature>
<dbReference type="Gene3D" id="3.40.20.10">
    <property type="entry name" value="Severin"/>
    <property type="match status" value="1"/>
</dbReference>
<feature type="compositionally biased region" description="Polar residues" evidence="2">
    <location>
        <begin position="1"/>
        <end position="12"/>
    </location>
</feature>
<dbReference type="InterPro" id="IPR007122">
    <property type="entry name" value="Villin/Gelsolin"/>
</dbReference>
<organism evidence="4 5">
    <name type="scientific">Ceriporiopsis subvermispora (strain B)</name>
    <name type="common">White-rot fungus</name>
    <name type="synonym">Gelatoporia subvermispora</name>
    <dbReference type="NCBI Taxonomy" id="914234"/>
    <lineage>
        <taxon>Eukaryota</taxon>
        <taxon>Fungi</taxon>
        <taxon>Dikarya</taxon>
        <taxon>Basidiomycota</taxon>
        <taxon>Agaricomycotina</taxon>
        <taxon>Agaricomycetes</taxon>
        <taxon>Polyporales</taxon>
        <taxon>Gelatoporiaceae</taxon>
        <taxon>Gelatoporia</taxon>
    </lineage>
</organism>
<proteinExistence type="predicted"/>
<feature type="region of interest" description="Disordered" evidence="2">
    <location>
        <begin position="309"/>
        <end position="485"/>
    </location>
</feature>
<dbReference type="STRING" id="914234.M2P9E0"/>
<gene>
    <name evidence="4" type="ORF">CERSUDRAFT_162098</name>
</gene>
<dbReference type="PANTHER" id="PTHR11977:SF51">
    <property type="entry name" value="PROTEIN FLIGHTLESS-1 HOMOLOG"/>
    <property type="match status" value="1"/>
</dbReference>
<feature type="compositionally biased region" description="Polar residues" evidence="2">
    <location>
        <begin position="256"/>
        <end position="266"/>
    </location>
</feature>
<reference evidence="4 5" key="1">
    <citation type="journal article" date="2012" name="Proc. Natl. Acad. Sci. U.S.A.">
        <title>Comparative genomics of Ceriporiopsis subvermispora and Phanerochaete chrysosporium provide insight into selective ligninolysis.</title>
        <authorList>
            <person name="Fernandez-Fueyo E."/>
            <person name="Ruiz-Duenas F.J."/>
            <person name="Ferreira P."/>
            <person name="Floudas D."/>
            <person name="Hibbett D.S."/>
            <person name="Canessa P."/>
            <person name="Larrondo L.F."/>
            <person name="James T.Y."/>
            <person name="Seelenfreund D."/>
            <person name="Lobos S."/>
            <person name="Polanco R."/>
            <person name="Tello M."/>
            <person name="Honda Y."/>
            <person name="Watanabe T."/>
            <person name="Watanabe T."/>
            <person name="Ryu J.S."/>
            <person name="Kubicek C.P."/>
            <person name="Schmoll M."/>
            <person name="Gaskell J."/>
            <person name="Hammel K.E."/>
            <person name="St John F.J."/>
            <person name="Vanden Wymelenberg A."/>
            <person name="Sabat G."/>
            <person name="Splinter BonDurant S."/>
            <person name="Syed K."/>
            <person name="Yadav J.S."/>
            <person name="Doddapaneni H."/>
            <person name="Subramanian V."/>
            <person name="Lavin J.L."/>
            <person name="Oguiza J.A."/>
            <person name="Perez G."/>
            <person name="Pisabarro A.G."/>
            <person name="Ramirez L."/>
            <person name="Santoyo F."/>
            <person name="Master E."/>
            <person name="Coutinho P.M."/>
            <person name="Henrissat B."/>
            <person name="Lombard V."/>
            <person name="Magnuson J.K."/>
            <person name="Kuees U."/>
            <person name="Hori C."/>
            <person name="Igarashi K."/>
            <person name="Samejima M."/>
            <person name="Held B.W."/>
            <person name="Barry K.W."/>
            <person name="LaButti K.M."/>
            <person name="Lapidus A."/>
            <person name="Lindquist E.A."/>
            <person name="Lucas S.M."/>
            <person name="Riley R."/>
            <person name="Salamov A.A."/>
            <person name="Hoffmeister D."/>
            <person name="Schwenk D."/>
            <person name="Hadar Y."/>
            <person name="Yarden O."/>
            <person name="de Vries R.P."/>
            <person name="Wiebenga A."/>
            <person name="Stenlid J."/>
            <person name="Eastwood D."/>
            <person name="Grigoriev I.V."/>
            <person name="Berka R.M."/>
            <person name="Blanchette R.A."/>
            <person name="Kersten P."/>
            <person name="Martinez A.T."/>
            <person name="Vicuna R."/>
            <person name="Cullen D."/>
        </authorList>
    </citation>
    <scope>NUCLEOTIDE SEQUENCE [LARGE SCALE GENOMIC DNA]</scope>
    <source>
        <strain evidence="4 5">B</strain>
    </source>
</reference>
<feature type="compositionally biased region" description="Low complexity" evidence="2">
    <location>
        <begin position="342"/>
        <end position="364"/>
    </location>
</feature>
<accession>M2P9E0</accession>
<dbReference type="GO" id="GO:0051015">
    <property type="term" value="F:actin filament binding"/>
    <property type="evidence" value="ECO:0007669"/>
    <property type="project" value="InterPro"/>
</dbReference>
<feature type="domain" description="DUF7904" evidence="3">
    <location>
        <begin position="620"/>
        <end position="710"/>
    </location>
</feature>
<dbReference type="EMBL" id="KB445813">
    <property type="protein sequence ID" value="EMD32044.1"/>
    <property type="molecule type" value="Genomic_DNA"/>
</dbReference>
<dbReference type="Proteomes" id="UP000016930">
    <property type="component" value="Unassembled WGS sequence"/>
</dbReference>
<dbReference type="AlphaFoldDB" id="M2P9E0"/>
<feature type="compositionally biased region" description="Polar residues" evidence="2">
    <location>
        <begin position="122"/>
        <end position="132"/>
    </location>
</feature>
<keyword evidence="5" id="KW-1185">Reference proteome</keyword>
<keyword evidence="1" id="KW-0677">Repeat</keyword>
<dbReference type="InterPro" id="IPR057226">
    <property type="entry name" value="DUF7904"/>
</dbReference>
<dbReference type="PANTHER" id="PTHR11977">
    <property type="entry name" value="VILLIN"/>
    <property type="match status" value="1"/>
</dbReference>
<feature type="compositionally biased region" description="Polar residues" evidence="2">
    <location>
        <begin position="152"/>
        <end position="168"/>
    </location>
</feature>
<dbReference type="SUPFAM" id="SSF55753">
    <property type="entry name" value="Actin depolymerizing proteins"/>
    <property type="match status" value="1"/>
</dbReference>
<dbReference type="HOGENOM" id="CLU_003265_0_0_1"/>
<name>M2P9E0_CERS8</name>
<evidence type="ECO:0000259" key="3">
    <source>
        <dbReference type="Pfam" id="PF25480"/>
    </source>
</evidence>
<feature type="compositionally biased region" description="Polar residues" evidence="2">
    <location>
        <begin position="65"/>
        <end position="74"/>
    </location>
</feature>